<dbReference type="EMBL" id="LN609530">
    <property type="protein sequence ID" value="CEF71378.1"/>
    <property type="molecule type" value="Genomic_DNA"/>
</dbReference>
<keyword evidence="1" id="KW-0472">Membrane</keyword>
<evidence type="ECO:0000313" key="5">
    <source>
        <dbReference type="WormBase" id="SRAE_X000070500"/>
    </source>
</evidence>
<dbReference type="CTD" id="36383758"/>
<reference evidence="4" key="2">
    <citation type="submission" date="2020-12" db="UniProtKB">
        <authorList>
            <consortium name="WormBaseParasite"/>
        </authorList>
    </citation>
    <scope>IDENTIFICATION</scope>
</reference>
<sequence>MFYLISSSSSLFHFYFSSLSCRSEMRNFIFINILIFIIVPNIFINCLVLYHRIPKPRLICHEEVSDNSTQNRIYRNRNYNKPQMPIIPEENDDSTVLHVEHVRIRREDDEGPFLQIDDYNKVSLNSFEIINDGLNNTEKEEIKKKIIHMCQALSVNNSP</sequence>
<evidence type="ECO:0000313" key="3">
    <source>
        <dbReference type="Proteomes" id="UP000035682"/>
    </source>
</evidence>
<evidence type="ECO:0000256" key="1">
    <source>
        <dbReference type="SAM" id="Phobius"/>
    </source>
</evidence>
<accession>A0A090N0W1</accession>
<gene>
    <name evidence="2 4 5" type="ORF">SRAE_X000070500</name>
</gene>
<protein>
    <submittedName>
        <fullName evidence="2 4">Uncharacterized protein</fullName>
    </submittedName>
</protein>
<dbReference type="AlphaFoldDB" id="A0A090N0W1"/>
<evidence type="ECO:0000313" key="2">
    <source>
        <dbReference type="EMBL" id="CEF71378.1"/>
    </source>
</evidence>
<feature type="transmembrane region" description="Helical" evidence="1">
    <location>
        <begin position="28"/>
        <end position="50"/>
    </location>
</feature>
<evidence type="ECO:0000313" key="4">
    <source>
        <dbReference type="WBParaSite" id="SRAE_X000070500.1"/>
    </source>
</evidence>
<reference evidence="2 3" key="1">
    <citation type="submission" date="2014-09" db="EMBL/GenBank/DDBJ databases">
        <authorList>
            <person name="Martin A.A."/>
        </authorList>
    </citation>
    <scope>NUCLEOTIDE SEQUENCE</scope>
    <source>
        <strain evidence="3">ED321</strain>
        <strain evidence="2">ED321 Heterogonic</strain>
    </source>
</reference>
<keyword evidence="1" id="KW-1133">Transmembrane helix</keyword>
<dbReference type="WBParaSite" id="SRAE_X000070500.1">
    <property type="protein sequence ID" value="SRAE_X000070500.1"/>
    <property type="gene ID" value="WBGene00266264"/>
</dbReference>
<keyword evidence="1" id="KW-0812">Transmembrane</keyword>
<dbReference type="Proteomes" id="UP000035682">
    <property type="component" value="Unplaced"/>
</dbReference>
<dbReference type="RefSeq" id="XP_024510574.1">
    <property type="nucleotide sequence ID" value="XM_024645080.1"/>
</dbReference>
<dbReference type="GeneID" id="36383758"/>
<organism evidence="2">
    <name type="scientific">Strongyloides ratti</name>
    <name type="common">Parasitic roundworm</name>
    <dbReference type="NCBI Taxonomy" id="34506"/>
    <lineage>
        <taxon>Eukaryota</taxon>
        <taxon>Metazoa</taxon>
        <taxon>Ecdysozoa</taxon>
        <taxon>Nematoda</taxon>
        <taxon>Chromadorea</taxon>
        <taxon>Rhabditida</taxon>
        <taxon>Tylenchina</taxon>
        <taxon>Panagrolaimomorpha</taxon>
        <taxon>Strongyloidoidea</taxon>
        <taxon>Strongyloididae</taxon>
        <taxon>Strongyloides</taxon>
    </lineage>
</organism>
<proteinExistence type="predicted"/>
<name>A0A090N0W1_STRRB</name>
<dbReference type="WormBase" id="SRAE_X000070500">
    <property type="protein sequence ID" value="SRP03086"/>
    <property type="gene ID" value="WBGene00266264"/>
</dbReference>
<keyword evidence="3" id="KW-1185">Reference proteome</keyword>